<comment type="cofactor">
    <cofactor evidence="4">
        <name>Mn(2+)</name>
        <dbReference type="ChEBI" id="CHEBI:29035"/>
    </cofactor>
    <text evidence="4">Binds 2 manganese ions per subunit.</text>
</comment>
<feature type="binding site" evidence="4">
    <location>
        <position position="228"/>
    </location>
    <ligand>
        <name>Mn(2+)</name>
        <dbReference type="ChEBI" id="CHEBI:29035"/>
        <label>1</label>
    </ligand>
</feature>
<dbReference type="PROSITE" id="PS01053">
    <property type="entry name" value="ARGINASE_1"/>
    <property type="match status" value="1"/>
</dbReference>
<keyword evidence="3 5" id="KW-0378">Hydrolase</keyword>
<feature type="binding site" evidence="4">
    <location>
        <position position="226"/>
    </location>
    <ligand>
        <name>Mn(2+)</name>
        <dbReference type="ChEBI" id="CHEBI:29035"/>
        <label>1</label>
    </ligand>
</feature>
<dbReference type="GO" id="GO:0033389">
    <property type="term" value="P:putrescine biosynthetic process from arginine, via agmatine"/>
    <property type="evidence" value="ECO:0007669"/>
    <property type="project" value="TreeGrafter"/>
</dbReference>
<dbReference type="STRING" id="337451.A0A443PET6"/>
<evidence type="ECO:0000256" key="2">
    <source>
        <dbReference type="ARBA" id="ARBA00022723"/>
    </source>
</evidence>
<feature type="binding site" evidence="4">
    <location>
        <position position="180"/>
    </location>
    <ligand>
        <name>Mn(2+)</name>
        <dbReference type="ChEBI" id="CHEBI:29035"/>
        <label>1</label>
    </ligand>
</feature>
<name>A0A443PET6_9MAGN</name>
<feature type="binding site" evidence="4">
    <location>
        <position position="178"/>
    </location>
    <ligand>
        <name>Mn(2+)</name>
        <dbReference type="ChEBI" id="CHEBI:29035"/>
        <label>1</label>
    </ligand>
</feature>
<dbReference type="Gene3D" id="3.40.800.10">
    <property type="entry name" value="Ureohydrolase domain"/>
    <property type="match status" value="2"/>
</dbReference>
<dbReference type="InterPro" id="IPR006035">
    <property type="entry name" value="Ureohydrolase"/>
</dbReference>
<dbReference type="Proteomes" id="UP000283530">
    <property type="component" value="Unassembled WGS sequence"/>
</dbReference>
<gene>
    <name evidence="6" type="ORF">CKAN_01833100</name>
</gene>
<dbReference type="GO" id="GO:0008783">
    <property type="term" value="F:agmatinase activity"/>
    <property type="evidence" value="ECO:0007669"/>
    <property type="project" value="TreeGrafter"/>
</dbReference>
<evidence type="ECO:0000313" key="7">
    <source>
        <dbReference type="Proteomes" id="UP000283530"/>
    </source>
</evidence>
<accession>A0A443PET6</accession>
<dbReference type="EMBL" id="QPKB01000007">
    <property type="protein sequence ID" value="RWR89282.1"/>
    <property type="molecule type" value="Genomic_DNA"/>
</dbReference>
<reference evidence="6 7" key="1">
    <citation type="journal article" date="2019" name="Nat. Plants">
        <title>Stout camphor tree genome fills gaps in understanding of flowering plant genome evolution.</title>
        <authorList>
            <person name="Chaw S.M."/>
            <person name="Liu Y.C."/>
            <person name="Wu Y.W."/>
            <person name="Wang H.Y."/>
            <person name="Lin C.I."/>
            <person name="Wu C.S."/>
            <person name="Ke H.M."/>
            <person name="Chang L.Y."/>
            <person name="Hsu C.Y."/>
            <person name="Yang H.T."/>
            <person name="Sudianto E."/>
            <person name="Hsu M.H."/>
            <person name="Wu K.P."/>
            <person name="Wang L.N."/>
            <person name="Leebens-Mack J.H."/>
            <person name="Tsai I.J."/>
        </authorList>
    </citation>
    <scope>NUCLEOTIDE SEQUENCE [LARGE SCALE GENOMIC DNA]</scope>
    <source>
        <strain evidence="7">cv. Chaw 1501</strain>
        <tissue evidence="6">Young leaves</tissue>
    </source>
</reference>
<evidence type="ECO:0000256" key="1">
    <source>
        <dbReference type="ARBA" id="ARBA00009227"/>
    </source>
</evidence>
<evidence type="ECO:0000256" key="3">
    <source>
        <dbReference type="ARBA" id="ARBA00022801"/>
    </source>
</evidence>
<keyword evidence="4" id="KW-0464">Manganese</keyword>
<dbReference type="PIRSF" id="PIRSF036979">
    <property type="entry name" value="Arginase"/>
    <property type="match status" value="1"/>
</dbReference>
<dbReference type="PANTHER" id="PTHR11358:SF26">
    <property type="entry name" value="GUANIDINO ACID HYDROLASE, MITOCHONDRIAL"/>
    <property type="match status" value="1"/>
</dbReference>
<dbReference type="Pfam" id="PF00491">
    <property type="entry name" value="Arginase"/>
    <property type="match status" value="1"/>
</dbReference>
<evidence type="ECO:0000256" key="5">
    <source>
        <dbReference type="RuleBase" id="RU003684"/>
    </source>
</evidence>
<comment type="similarity">
    <text evidence="1">Belongs to the arginase family. Agmatinase subfamily.</text>
</comment>
<dbReference type="GO" id="GO:0046872">
    <property type="term" value="F:metal ion binding"/>
    <property type="evidence" value="ECO:0007669"/>
    <property type="project" value="UniProtKB-KW"/>
</dbReference>
<dbReference type="InterPro" id="IPR020855">
    <property type="entry name" value="Ureohydrolase_Mn_BS"/>
</dbReference>
<keyword evidence="7" id="KW-1185">Reference proteome</keyword>
<dbReference type="AlphaFoldDB" id="A0A443PET6"/>
<dbReference type="PANTHER" id="PTHR11358">
    <property type="entry name" value="ARGINASE/AGMATINASE"/>
    <property type="match status" value="1"/>
</dbReference>
<sequence>MWRKGFHSLRNLNGANVPAALIENGQNRVIDASLTLIRERAKLKGELVQALGGAVASSTLLGVPLGHNSSFLQGPAFAPPRIREAIWCGSTNATTEEGKELNDPRVLTDVGDVPVQEIRDCGVDDDRLMDVISESVKLVMEQDPLRPLVLGGDHSISFPVVRAVSEKLGGPVDVLHLDAHPDIYHCFEGNKYSHASSFARIMEGGYARRLLQKLGQGAKGVYISIDVDCLDPAFAPGVSHIEPGGLSFRDVLNILHNLEADVVAADVVEFNPQRDTVDGMTAMVAAKLVRELTAKISK</sequence>
<keyword evidence="2 4" id="KW-0479">Metal-binding</keyword>
<dbReference type="InterPro" id="IPR023696">
    <property type="entry name" value="Ureohydrolase_dom_sf"/>
</dbReference>
<feature type="binding site" evidence="4">
    <location>
        <position position="182"/>
    </location>
    <ligand>
        <name>Mn(2+)</name>
        <dbReference type="ChEBI" id="CHEBI:29035"/>
        <label>1</label>
    </ligand>
</feature>
<protein>
    <submittedName>
        <fullName evidence="6">Arginase 1, mitochondrial</fullName>
    </submittedName>
</protein>
<proteinExistence type="inferred from homology"/>
<dbReference type="SUPFAM" id="SSF52768">
    <property type="entry name" value="Arginase/deacetylase"/>
    <property type="match status" value="1"/>
</dbReference>
<evidence type="ECO:0000313" key="6">
    <source>
        <dbReference type="EMBL" id="RWR89282.1"/>
    </source>
</evidence>
<evidence type="ECO:0000256" key="4">
    <source>
        <dbReference type="PIRSR" id="PIRSR036979-1"/>
    </source>
</evidence>
<organism evidence="6 7">
    <name type="scientific">Cinnamomum micranthum f. kanehirae</name>
    <dbReference type="NCBI Taxonomy" id="337451"/>
    <lineage>
        <taxon>Eukaryota</taxon>
        <taxon>Viridiplantae</taxon>
        <taxon>Streptophyta</taxon>
        <taxon>Embryophyta</taxon>
        <taxon>Tracheophyta</taxon>
        <taxon>Spermatophyta</taxon>
        <taxon>Magnoliopsida</taxon>
        <taxon>Magnoliidae</taxon>
        <taxon>Laurales</taxon>
        <taxon>Lauraceae</taxon>
        <taxon>Cinnamomum</taxon>
    </lineage>
</organism>
<comment type="caution">
    <text evidence="6">The sequence shown here is derived from an EMBL/GenBank/DDBJ whole genome shotgun (WGS) entry which is preliminary data.</text>
</comment>
<feature type="binding site" evidence="4">
    <location>
        <position position="154"/>
    </location>
    <ligand>
        <name>Mn(2+)</name>
        <dbReference type="ChEBI" id="CHEBI:29035"/>
        <label>1</label>
    </ligand>
</feature>
<dbReference type="OrthoDB" id="288726at2759"/>
<dbReference type="PROSITE" id="PS51409">
    <property type="entry name" value="ARGINASE_2"/>
    <property type="match status" value="1"/>
</dbReference>